<feature type="transmembrane region" description="Helical" evidence="1">
    <location>
        <begin position="563"/>
        <end position="582"/>
    </location>
</feature>
<reference evidence="2" key="1">
    <citation type="submission" date="2023-08" db="EMBL/GenBank/DDBJ databases">
        <title>Draft sequence of the Babesia gibsoni genome.</title>
        <authorList>
            <person name="Yamagishi J.Y."/>
            <person name="Xuan X.X."/>
        </authorList>
    </citation>
    <scope>NUCLEOTIDE SEQUENCE</scope>
    <source>
        <strain evidence="2">Azabu</strain>
    </source>
</reference>
<evidence type="ECO:0000313" key="2">
    <source>
        <dbReference type="EMBL" id="KAK1443522.1"/>
    </source>
</evidence>
<dbReference type="Proteomes" id="UP001230268">
    <property type="component" value="Unassembled WGS sequence"/>
</dbReference>
<keyword evidence="1" id="KW-0812">Transmembrane</keyword>
<evidence type="ECO:0000313" key="3">
    <source>
        <dbReference type="Proteomes" id="UP001230268"/>
    </source>
</evidence>
<comment type="caution">
    <text evidence="2">The sequence shown here is derived from an EMBL/GenBank/DDBJ whole genome shotgun (WGS) entry which is preliminary data.</text>
</comment>
<gene>
    <name evidence="2" type="ORF">BgAZ_203980</name>
</gene>
<proteinExistence type="predicted"/>
<dbReference type="EMBL" id="JAVEPI010000002">
    <property type="protein sequence ID" value="KAK1443522.1"/>
    <property type="molecule type" value="Genomic_DNA"/>
</dbReference>
<keyword evidence="3" id="KW-1185">Reference proteome</keyword>
<evidence type="ECO:0000256" key="1">
    <source>
        <dbReference type="SAM" id="Phobius"/>
    </source>
</evidence>
<name>A0AAD8PE82_BABGI</name>
<keyword evidence="1" id="KW-0472">Membrane</keyword>
<dbReference type="AlphaFoldDB" id="A0AAD8PE82"/>
<accession>A0AAD8PE82</accession>
<protein>
    <submittedName>
        <fullName evidence="2">Uncharacterized protein</fullName>
    </submittedName>
</protein>
<keyword evidence="1" id="KW-1133">Transmembrane helix</keyword>
<organism evidence="2 3">
    <name type="scientific">Babesia gibsoni</name>
    <dbReference type="NCBI Taxonomy" id="33632"/>
    <lineage>
        <taxon>Eukaryota</taxon>
        <taxon>Sar</taxon>
        <taxon>Alveolata</taxon>
        <taxon>Apicomplexa</taxon>
        <taxon>Aconoidasida</taxon>
        <taxon>Piroplasmida</taxon>
        <taxon>Babesiidae</taxon>
        <taxon>Babesia</taxon>
    </lineage>
</organism>
<sequence>MENPDLLLTLDNVCQFYHKEATFPAKLTDIPADTDPNSLMRIGNLFEQQLSVSHLAKNDLVLIITDGVHGRNLVDFLYRERVFATDTSENATKPGFYYIYPRRTIARCVQHIANHHSWLPGGLPQATKKRLLETVVTLDVVTDVNFMKTTAVFLIELCNSSSSYMGLANTLIDAMVQKKVTCILSVFDNQLARSKDLPIYLGSIVSVIESGREENLHVFINFGDEELERGHAADIQRDFEAVLRDAIKDSVCDVDYASYAIQPISIPKGTKLMTHLLGVSEKQLRHLIVNMRNPDFRFQHAKDGEDGSDELPADNEMDSIVDILQKLIRHKVQFSIDRLEADIEHLYRISNRIVREDRAREITNYIASFQTQIQVVQNFVLVVVVTIAIFLQLLSLMNLDGGNQGIDMAPGQERSHWLMKVTQKYTMKHWMSFYVTVGAYYIGVKVLCDKFSATEELDSTKYQKHKTALRYLESSKAHVKQLRTSVVHQENGESALPRRRLASRRADRIPQQSTMIGGQRMAARKRVQSEGAASGTRTNLPPNSGFQRYYGFSTSSFQLGPQAVILLAICYMGAVVIMHIVSRIKTTI</sequence>
<feature type="transmembrane region" description="Helical" evidence="1">
    <location>
        <begin position="379"/>
        <end position="399"/>
    </location>
</feature>